<dbReference type="SUPFAM" id="SSF52540">
    <property type="entry name" value="P-loop containing nucleoside triphosphate hydrolases"/>
    <property type="match status" value="1"/>
</dbReference>
<dbReference type="InterPro" id="IPR041664">
    <property type="entry name" value="AAA_16"/>
</dbReference>
<organism evidence="4 5">
    <name type="scientific">Cellulomonas avistercoris</name>
    <dbReference type="NCBI Taxonomy" id="2762242"/>
    <lineage>
        <taxon>Bacteria</taxon>
        <taxon>Bacillati</taxon>
        <taxon>Actinomycetota</taxon>
        <taxon>Actinomycetes</taxon>
        <taxon>Micrococcales</taxon>
        <taxon>Cellulomonadaceae</taxon>
        <taxon>Cellulomonas</taxon>
    </lineage>
</organism>
<dbReference type="PANTHER" id="PTHR16305">
    <property type="entry name" value="TESTICULAR SOLUBLE ADENYLYL CYCLASE"/>
    <property type="match status" value="1"/>
</dbReference>
<name>A0ABR8Q9S2_9CELL</name>
<dbReference type="PRINTS" id="PR00038">
    <property type="entry name" value="HTHLUXR"/>
</dbReference>
<evidence type="ECO:0000256" key="1">
    <source>
        <dbReference type="ARBA" id="ARBA00022741"/>
    </source>
</evidence>
<proteinExistence type="predicted"/>
<dbReference type="InterPro" id="IPR027417">
    <property type="entry name" value="P-loop_NTPase"/>
</dbReference>
<accession>A0ABR8Q9S2</accession>
<reference evidence="4 5" key="1">
    <citation type="submission" date="2020-08" db="EMBL/GenBank/DDBJ databases">
        <title>A Genomic Blueprint of the Chicken Gut Microbiome.</title>
        <authorList>
            <person name="Gilroy R."/>
            <person name="Ravi A."/>
            <person name="Getino M."/>
            <person name="Pursley I."/>
            <person name="Horton D.L."/>
            <person name="Alikhan N.-F."/>
            <person name="Baker D."/>
            <person name="Gharbi K."/>
            <person name="Hall N."/>
            <person name="Watson M."/>
            <person name="Adriaenssens E.M."/>
            <person name="Foster-Nyarko E."/>
            <person name="Jarju S."/>
            <person name="Secka A."/>
            <person name="Antonio M."/>
            <person name="Oren A."/>
            <person name="Chaudhuri R."/>
            <person name="La Ragione R.M."/>
            <person name="Hildebrand F."/>
            <person name="Pallen M.J."/>
        </authorList>
    </citation>
    <scope>NUCLEOTIDE SEQUENCE [LARGE SCALE GENOMIC DNA]</scope>
    <source>
        <strain evidence="4 5">Sa3CUA2</strain>
    </source>
</reference>
<dbReference type="SUPFAM" id="SSF46894">
    <property type="entry name" value="C-terminal effector domain of the bipartite response regulators"/>
    <property type="match status" value="1"/>
</dbReference>
<keyword evidence="5" id="KW-1185">Reference proteome</keyword>
<dbReference type="EMBL" id="JACSQV010000002">
    <property type="protein sequence ID" value="MBD7917180.1"/>
    <property type="molecule type" value="Genomic_DNA"/>
</dbReference>
<protein>
    <submittedName>
        <fullName evidence="4">AAA family ATPase</fullName>
    </submittedName>
</protein>
<keyword evidence="1" id="KW-0547">Nucleotide-binding</keyword>
<dbReference type="Pfam" id="PF00196">
    <property type="entry name" value="GerE"/>
    <property type="match status" value="1"/>
</dbReference>
<evidence type="ECO:0000313" key="4">
    <source>
        <dbReference type="EMBL" id="MBD7917180.1"/>
    </source>
</evidence>
<gene>
    <name evidence="4" type="ORF">H9657_02665</name>
</gene>
<dbReference type="Proteomes" id="UP000604241">
    <property type="component" value="Unassembled WGS sequence"/>
</dbReference>
<dbReference type="SMART" id="SM00421">
    <property type="entry name" value="HTH_LUXR"/>
    <property type="match status" value="1"/>
</dbReference>
<dbReference type="PROSITE" id="PS50043">
    <property type="entry name" value="HTH_LUXR_2"/>
    <property type="match status" value="1"/>
</dbReference>
<evidence type="ECO:0000259" key="3">
    <source>
        <dbReference type="PROSITE" id="PS50043"/>
    </source>
</evidence>
<dbReference type="InterPro" id="IPR036388">
    <property type="entry name" value="WH-like_DNA-bd_sf"/>
</dbReference>
<dbReference type="Gene3D" id="1.10.10.10">
    <property type="entry name" value="Winged helix-like DNA-binding domain superfamily/Winged helix DNA-binding domain"/>
    <property type="match status" value="1"/>
</dbReference>
<evidence type="ECO:0000256" key="2">
    <source>
        <dbReference type="ARBA" id="ARBA00022840"/>
    </source>
</evidence>
<dbReference type="PANTHER" id="PTHR16305:SF35">
    <property type="entry name" value="TRANSCRIPTIONAL ACTIVATOR DOMAIN"/>
    <property type="match status" value="1"/>
</dbReference>
<dbReference type="RefSeq" id="WP_191780090.1">
    <property type="nucleotide sequence ID" value="NZ_JACSQV010000002.1"/>
</dbReference>
<evidence type="ECO:0000313" key="5">
    <source>
        <dbReference type="Proteomes" id="UP000604241"/>
    </source>
</evidence>
<feature type="domain" description="HTH luxR-type" evidence="3">
    <location>
        <begin position="849"/>
        <end position="913"/>
    </location>
</feature>
<dbReference type="InterPro" id="IPR016032">
    <property type="entry name" value="Sig_transdc_resp-reg_C-effctor"/>
</dbReference>
<dbReference type="Pfam" id="PF13191">
    <property type="entry name" value="AAA_16"/>
    <property type="match status" value="1"/>
</dbReference>
<dbReference type="CDD" id="cd06170">
    <property type="entry name" value="LuxR_C_like"/>
    <property type="match status" value="1"/>
</dbReference>
<keyword evidence="2" id="KW-0067">ATP-binding</keyword>
<dbReference type="InterPro" id="IPR000792">
    <property type="entry name" value="Tscrpt_reg_LuxR_C"/>
</dbReference>
<sequence length="913" mass="96958">MRLCSREAELARMTDLLEVVCSGRSGALLVRSDAGMGKTALLAEVTAQARAAGVRTRELRGVAGEADFGFAALQRLLIPFMDGYGELPGPQRQALGAAIGLTDAGTPDRFLIGLATLTLLAETEPDRPKLIVIDDAHWLDRESLDTLVFVARRIQADSLAIVFAARPEGAAASSFDGIPCVELGPLSAEATTELLAVATGAVVDPEVGRRVAVGTQGCPLAVVELARDLSPGQLAGAIPLPDPLPIGARLEELYLERVRALPAPTQQMLLIAAAATGAAHLATVVGAGAIAGLGGDALDLAQDDGLVDVTATVTFRHPLVRSAVYRGAAPAGRRRAHALLAQVTDPDAEPDAWVWHRARAVTGPDADVAAALEARGLEAERRGRYAARAALMSRAAELTSDPRDHARRTQAAADAFLVAGAPGEAGALLEQVRVADAEPLVRAHGRRLHAALTYISRPADALVTLVETARSLEALDPELSRMTYAEALFMATTASHLAPPGLVDRLATAALASLDPGESSVFADVIRALSERLLGGFSAAVPAMRTALASLMRPNLPSAFTLWIGVGGMLAVELLDLETYRRFTSRLVDEQRARGAPDPLRFTLTGQAQYEFWDGRFDGAAALFAEASEISRSIGDSSIVWSLVLNHEFRVWRDDEATSRAHFETVHSLALSEVRAGYWDDSSRHALAILENSLGHYEAALAAVRPVFERDLIPGGRILVEIVEAAHRSGSDDLAAAALARLGARSQACGTAWAAGLHARSRGIVAGDDAERHFQHALSVLAPLPVRTDVARTHLLYGEWLRRQSRRKDARVQLATAHDLFTAMGAPHFAARAARELAATGATVRRRTSAAVSEPLTPQEAAIARLAAGPATNREIAASLFLSASTVDYHLRKVYRKLGVDSRRKLATALDDH</sequence>
<comment type="caution">
    <text evidence="4">The sequence shown here is derived from an EMBL/GenBank/DDBJ whole genome shotgun (WGS) entry which is preliminary data.</text>
</comment>